<dbReference type="PANTHER" id="PTHR33164:SF43">
    <property type="entry name" value="HTH-TYPE TRANSCRIPTIONAL REPRESSOR YETL"/>
    <property type="match status" value="1"/>
</dbReference>
<evidence type="ECO:0000313" key="2">
    <source>
        <dbReference type="EMBL" id="GAA1403278.1"/>
    </source>
</evidence>
<accession>A0ABP4IZH5</accession>
<evidence type="ECO:0000259" key="1">
    <source>
        <dbReference type="PROSITE" id="PS50995"/>
    </source>
</evidence>
<evidence type="ECO:0000313" key="3">
    <source>
        <dbReference type="Proteomes" id="UP001501414"/>
    </source>
</evidence>
<name>A0ABP4IZH5_9PSEU</name>
<gene>
    <name evidence="2" type="ORF">GCM10009613_64220</name>
</gene>
<dbReference type="InterPro" id="IPR000835">
    <property type="entry name" value="HTH_MarR-typ"/>
</dbReference>
<dbReference type="SUPFAM" id="SSF46785">
    <property type="entry name" value="Winged helix' DNA-binding domain"/>
    <property type="match status" value="1"/>
</dbReference>
<organism evidence="2 3">
    <name type="scientific">Pseudonocardia kongjuensis</name>
    <dbReference type="NCBI Taxonomy" id="102227"/>
    <lineage>
        <taxon>Bacteria</taxon>
        <taxon>Bacillati</taxon>
        <taxon>Actinomycetota</taxon>
        <taxon>Actinomycetes</taxon>
        <taxon>Pseudonocardiales</taxon>
        <taxon>Pseudonocardiaceae</taxon>
        <taxon>Pseudonocardia</taxon>
    </lineage>
</organism>
<dbReference type="InterPro" id="IPR036390">
    <property type="entry name" value="WH_DNA-bd_sf"/>
</dbReference>
<dbReference type="InterPro" id="IPR039422">
    <property type="entry name" value="MarR/SlyA-like"/>
</dbReference>
<keyword evidence="3" id="KW-1185">Reference proteome</keyword>
<dbReference type="Pfam" id="PF12802">
    <property type="entry name" value="MarR_2"/>
    <property type="match status" value="1"/>
</dbReference>
<dbReference type="SMART" id="SM00347">
    <property type="entry name" value="HTH_MARR"/>
    <property type="match status" value="1"/>
</dbReference>
<dbReference type="PROSITE" id="PS50995">
    <property type="entry name" value="HTH_MARR_2"/>
    <property type="match status" value="1"/>
</dbReference>
<dbReference type="Proteomes" id="UP001501414">
    <property type="component" value="Unassembled WGS sequence"/>
</dbReference>
<proteinExistence type="predicted"/>
<dbReference type="EMBL" id="BAAAJK010000060">
    <property type="protein sequence ID" value="GAA1403278.1"/>
    <property type="molecule type" value="Genomic_DNA"/>
</dbReference>
<dbReference type="InterPro" id="IPR036388">
    <property type="entry name" value="WH-like_DNA-bd_sf"/>
</dbReference>
<reference evidence="3" key="1">
    <citation type="journal article" date="2019" name="Int. J. Syst. Evol. Microbiol.">
        <title>The Global Catalogue of Microorganisms (GCM) 10K type strain sequencing project: providing services to taxonomists for standard genome sequencing and annotation.</title>
        <authorList>
            <consortium name="The Broad Institute Genomics Platform"/>
            <consortium name="The Broad Institute Genome Sequencing Center for Infectious Disease"/>
            <person name="Wu L."/>
            <person name="Ma J."/>
        </authorList>
    </citation>
    <scope>NUCLEOTIDE SEQUENCE [LARGE SCALE GENOMIC DNA]</scope>
    <source>
        <strain evidence="3">JCM 11896</strain>
    </source>
</reference>
<sequence length="148" mass="16035">MHDADIPLWELIRTAHVVSRGFHRVFAAAGLTPTQFGVLAELRDRERTGAPSPSQAELARVVLLRPQSVGELVTDLVGRELIRRDGPAGRGRRTGLVLTAAGSAALDRAWPLVEAFNAPSSTGLDDRRSAELVAMLRTVREHLAAVEE</sequence>
<dbReference type="RefSeq" id="WP_344030260.1">
    <property type="nucleotide sequence ID" value="NZ_BAAAJK010000060.1"/>
</dbReference>
<comment type="caution">
    <text evidence="2">The sequence shown here is derived from an EMBL/GenBank/DDBJ whole genome shotgun (WGS) entry which is preliminary data.</text>
</comment>
<feature type="domain" description="HTH marR-type" evidence="1">
    <location>
        <begin position="1"/>
        <end position="141"/>
    </location>
</feature>
<protein>
    <recommendedName>
        <fullName evidence="1">HTH marR-type domain-containing protein</fullName>
    </recommendedName>
</protein>
<dbReference type="Gene3D" id="1.10.10.10">
    <property type="entry name" value="Winged helix-like DNA-binding domain superfamily/Winged helix DNA-binding domain"/>
    <property type="match status" value="1"/>
</dbReference>
<dbReference type="PANTHER" id="PTHR33164">
    <property type="entry name" value="TRANSCRIPTIONAL REGULATOR, MARR FAMILY"/>
    <property type="match status" value="1"/>
</dbReference>